<protein>
    <recommendedName>
        <fullName evidence="4">Multidrug transporter</fullName>
    </recommendedName>
</protein>
<evidence type="ECO:0008006" key="4">
    <source>
        <dbReference type="Google" id="ProtNLM"/>
    </source>
</evidence>
<dbReference type="SUPFAM" id="SSF51126">
    <property type="entry name" value="Pectin lyase-like"/>
    <property type="match status" value="2"/>
</dbReference>
<dbReference type="Proteomes" id="UP000321367">
    <property type="component" value="Unassembled WGS sequence"/>
</dbReference>
<keyword evidence="3" id="KW-1185">Reference proteome</keyword>
<feature type="signal peptide" evidence="1">
    <location>
        <begin position="1"/>
        <end position="25"/>
    </location>
</feature>
<dbReference type="PANTHER" id="PTHR41339:SF1">
    <property type="entry name" value="SECRETED PROTEIN"/>
    <property type="match status" value="1"/>
</dbReference>
<organism evidence="2 3">
    <name type="scientific">Gillisia hiemivivida</name>
    <dbReference type="NCBI Taxonomy" id="291190"/>
    <lineage>
        <taxon>Bacteria</taxon>
        <taxon>Pseudomonadati</taxon>
        <taxon>Bacteroidota</taxon>
        <taxon>Flavobacteriia</taxon>
        <taxon>Flavobacteriales</taxon>
        <taxon>Flavobacteriaceae</taxon>
        <taxon>Gillisia</taxon>
    </lineage>
</organism>
<dbReference type="PROSITE" id="PS51257">
    <property type="entry name" value="PROKAR_LIPOPROTEIN"/>
    <property type="match status" value="1"/>
</dbReference>
<dbReference type="RefSeq" id="WP_146932311.1">
    <property type="nucleotide sequence ID" value="NZ_CBCSHZ010000035.1"/>
</dbReference>
<comment type="caution">
    <text evidence="2">The sequence shown here is derived from an EMBL/GenBank/DDBJ whole genome shotgun (WGS) entry which is preliminary data.</text>
</comment>
<evidence type="ECO:0000313" key="3">
    <source>
        <dbReference type="Proteomes" id="UP000321367"/>
    </source>
</evidence>
<evidence type="ECO:0000313" key="2">
    <source>
        <dbReference type="EMBL" id="TXD93814.1"/>
    </source>
</evidence>
<proteinExistence type="predicted"/>
<name>A0A5C6ZY52_9FLAO</name>
<dbReference type="InterPro" id="IPR011050">
    <property type="entry name" value="Pectin_lyase_fold/virulence"/>
</dbReference>
<dbReference type="AlphaFoldDB" id="A0A5C6ZY52"/>
<dbReference type="PANTHER" id="PTHR41339">
    <property type="entry name" value="LIPL48"/>
    <property type="match status" value="1"/>
</dbReference>
<sequence>MKTSFKSIAVLVTLLSSLFLGSCSSDDGFFDNGEQGETPVTPIDNNLNGTLTSNLTLDPNVAYQLTGSFSVEPGTKLTIPAGTKITANVGQEVYIVVKKGAQIDVQGTQSNPVRMSSENSSPGDWGGLVILGDAKTTEGVDATAEVGGFIYGGNNDQDDSGSIRYMIIEGAGAQIQANSQYNGLTLYSVGSGTTIENIALINGADDGVEFFGGTVSVKNIYLENNEDDAIDWTEGWNGTVTNAYVLHTKAGFSTAVEADGLNNNPKIINLTAVSSKGGTALQFKKESGATISGLSLTGYDTSIDMKDNGPIANILIEDVVADPGKSYTDVASVDIALFNWINNRGSVEATVLQGIVEGELSLNASVSYELTSSLIVKDGGKLTIPAGTKISARNGGTGVYIAVLQGGEIDIQGTPTNPVVISSEDAQPGDWGGLTLVGKATTTEGVNATAEVGGFVYGGNDDADSSGSIKNLVILGTGAQINAESQYNGVSFYSVGSGTVIENIAVINGADDGVEFFGGTVSATNIYLENNEDDAVDWTEGWNGTVTNTYVSHTVSGFSTALEADGLNKNPKLVNFTAISTTGGTALQFKKESGATINNIYLEGYQTNLDMKDNGPVANIKVDGANASLTGTYNAGTKVDVSGWSWRNARL</sequence>
<evidence type="ECO:0000256" key="1">
    <source>
        <dbReference type="SAM" id="SignalP"/>
    </source>
</evidence>
<feature type="chain" id="PRO_5022780079" description="Multidrug transporter" evidence="1">
    <location>
        <begin position="26"/>
        <end position="651"/>
    </location>
</feature>
<gene>
    <name evidence="2" type="ORF">ES724_08660</name>
</gene>
<keyword evidence="1" id="KW-0732">Signal</keyword>
<reference evidence="2 3" key="1">
    <citation type="submission" date="2019-08" db="EMBL/GenBank/DDBJ databases">
        <title>Genome sequence of Gillisia hiemivivida IC154 (type strain).</title>
        <authorList>
            <person name="Bowman J.P."/>
        </authorList>
    </citation>
    <scope>NUCLEOTIDE SEQUENCE [LARGE SCALE GENOMIC DNA]</scope>
    <source>
        <strain evidence="2 3">IC154</strain>
    </source>
</reference>
<dbReference type="OrthoDB" id="1521716at2"/>
<dbReference type="EMBL" id="VORY01000008">
    <property type="protein sequence ID" value="TXD93814.1"/>
    <property type="molecule type" value="Genomic_DNA"/>
</dbReference>
<accession>A0A5C6ZY52</accession>